<feature type="compositionally biased region" description="Basic and acidic residues" evidence="1">
    <location>
        <begin position="69"/>
        <end position="82"/>
    </location>
</feature>
<name>A0A1J1I5P8_9DIPT</name>
<dbReference type="STRING" id="568069.A0A1J1I5P8"/>
<accession>A0A1J1I5P8</accession>
<sequence length="113" mass="13324">MLANTLACSDFKHAEINRVCDLRRYENKEVTWELDDIVQYWSAQHTAKHFFMHIFRSLPKFSSQDDDGTDSKKREVPQFEPIPHDHNFCERIVINDLDLRGPIVDLAIMFTTI</sequence>
<dbReference type="EMBL" id="CVRI01000040">
    <property type="protein sequence ID" value="CRK94908.1"/>
    <property type="molecule type" value="Genomic_DNA"/>
</dbReference>
<protein>
    <submittedName>
        <fullName evidence="2">CLUMA_CG008400, isoform A</fullName>
    </submittedName>
</protein>
<dbReference type="OrthoDB" id="7397510at2759"/>
<dbReference type="Proteomes" id="UP000183832">
    <property type="component" value="Unassembled WGS sequence"/>
</dbReference>
<evidence type="ECO:0000313" key="3">
    <source>
        <dbReference type="Proteomes" id="UP000183832"/>
    </source>
</evidence>
<feature type="region of interest" description="Disordered" evidence="1">
    <location>
        <begin position="61"/>
        <end position="82"/>
    </location>
</feature>
<evidence type="ECO:0000256" key="1">
    <source>
        <dbReference type="SAM" id="MobiDB-lite"/>
    </source>
</evidence>
<organism evidence="2 3">
    <name type="scientific">Clunio marinus</name>
    <dbReference type="NCBI Taxonomy" id="568069"/>
    <lineage>
        <taxon>Eukaryota</taxon>
        <taxon>Metazoa</taxon>
        <taxon>Ecdysozoa</taxon>
        <taxon>Arthropoda</taxon>
        <taxon>Hexapoda</taxon>
        <taxon>Insecta</taxon>
        <taxon>Pterygota</taxon>
        <taxon>Neoptera</taxon>
        <taxon>Endopterygota</taxon>
        <taxon>Diptera</taxon>
        <taxon>Nematocera</taxon>
        <taxon>Chironomoidea</taxon>
        <taxon>Chironomidae</taxon>
        <taxon>Clunio</taxon>
    </lineage>
</organism>
<proteinExistence type="predicted"/>
<gene>
    <name evidence="2" type="ORF">CLUMA_CG008400</name>
</gene>
<evidence type="ECO:0000313" key="2">
    <source>
        <dbReference type="EMBL" id="CRK94908.1"/>
    </source>
</evidence>
<reference evidence="2 3" key="1">
    <citation type="submission" date="2015-04" db="EMBL/GenBank/DDBJ databases">
        <authorList>
            <person name="Syromyatnikov M.Y."/>
            <person name="Popov V.N."/>
        </authorList>
    </citation>
    <scope>NUCLEOTIDE SEQUENCE [LARGE SCALE GENOMIC DNA]</scope>
</reference>
<dbReference type="AlphaFoldDB" id="A0A1J1I5P8"/>
<keyword evidence="3" id="KW-1185">Reference proteome</keyword>